<organism evidence="2 3">
    <name type="scientific">Calocera cornea HHB12733</name>
    <dbReference type="NCBI Taxonomy" id="1353952"/>
    <lineage>
        <taxon>Eukaryota</taxon>
        <taxon>Fungi</taxon>
        <taxon>Dikarya</taxon>
        <taxon>Basidiomycota</taxon>
        <taxon>Agaricomycotina</taxon>
        <taxon>Dacrymycetes</taxon>
        <taxon>Dacrymycetales</taxon>
        <taxon>Dacrymycetaceae</taxon>
        <taxon>Calocera</taxon>
    </lineage>
</organism>
<keyword evidence="3" id="KW-1185">Reference proteome</keyword>
<accession>A0A165K9Q6</accession>
<dbReference type="InParanoid" id="A0A165K9Q6"/>
<feature type="region of interest" description="Disordered" evidence="1">
    <location>
        <begin position="1"/>
        <end position="25"/>
    </location>
</feature>
<name>A0A165K9Q6_9BASI</name>
<gene>
    <name evidence="2" type="ORF">CALCODRAFT_489385</name>
</gene>
<proteinExistence type="predicted"/>
<evidence type="ECO:0000313" key="3">
    <source>
        <dbReference type="Proteomes" id="UP000076842"/>
    </source>
</evidence>
<sequence>MAQFLYRHASESPQKRPASVSSTDGNDNLLQFSISNNDPFDMCFTHTGSDLVYKATTSTRSCHIVCNSNGRSRDVATIYWQKRDRGTLKVKFQGQSSIYLEDFLRFVQSDGL</sequence>
<dbReference type="Proteomes" id="UP000076842">
    <property type="component" value="Unassembled WGS sequence"/>
</dbReference>
<protein>
    <submittedName>
        <fullName evidence="2">Uncharacterized protein</fullName>
    </submittedName>
</protein>
<evidence type="ECO:0000313" key="2">
    <source>
        <dbReference type="EMBL" id="KZT62867.1"/>
    </source>
</evidence>
<reference evidence="2 3" key="1">
    <citation type="journal article" date="2016" name="Mol. Biol. Evol.">
        <title>Comparative Genomics of Early-Diverging Mushroom-Forming Fungi Provides Insights into the Origins of Lignocellulose Decay Capabilities.</title>
        <authorList>
            <person name="Nagy L.G."/>
            <person name="Riley R."/>
            <person name="Tritt A."/>
            <person name="Adam C."/>
            <person name="Daum C."/>
            <person name="Floudas D."/>
            <person name="Sun H."/>
            <person name="Yadav J.S."/>
            <person name="Pangilinan J."/>
            <person name="Larsson K.H."/>
            <person name="Matsuura K."/>
            <person name="Barry K."/>
            <person name="Labutti K."/>
            <person name="Kuo R."/>
            <person name="Ohm R.A."/>
            <person name="Bhattacharya S.S."/>
            <person name="Shirouzu T."/>
            <person name="Yoshinaga Y."/>
            <person name="Martin F.M."/>
            <person name="Grigoriev I.V."/>
            <person name="Hibbett D.S."/>
        </authorList>
    </citation>
    <scope>NUCLEOTIDE SEQUENCE [LARGE SCALE GENOMIC DNA]</scope>
    <source>
        <strain evidence="2 3">HHB12733</strain>
    </source>
</reference>
<evidence type="ECO:0000256" key="1">
    <source>
        <dbReference type="SAM" id="MobiDB-lite"/>
    </source>
</evidence>
<dbReference type="EMBL" id="KV423914">
    <property type="protein sequence ID" value="KZT62867.1"/>
    <property type="molecule type" value="Genomic_DNA"/>
</dbReference>
<dbReference type="AlphaFoldDB" id="A0A165K9Q6"/>